<dbReference type="AlphaFoldDB" id="A0A6A0BD20"/>
<organism evidence="3 4">
    <name type="scientific">Pseudolactococcus hodotermopsidis</name>
    <dbReference type="NCBI Taxonomy" id="2709157"/>
    <lineage>
        <taxon>Bacteria</taxon>
        <taxon>Bacillati</taxon>
        <taxon>Bacillota</taxon>
        <taxon>Bacilli</taxon>
        <taxon>Lactobacillales</taxon>
        <taxon>Streptococcaceae</taxon>
        <taxon>Pseudolactococcus</taxon>
    </lineage>
</organism>
<feature type="domain" description="LcnD-like barrel-sandwich hybrid" evidence="2">
    <location>
        <begin position="59"/>
        <end position="101"/>
    </location>
</feature>
<name>A0A6A0BD20_9LACT</name>
<feature type="transmembrane region" description="Helical" evidence="1">
    <location>
        <begin position="20"/>
        <end position="41"/>
    </location>
</feature>
<reference evidence="3 4" key="1">
    <citation type="submission" date="2020-02" db="EMBL/GenBank/DDBJ databases">
        <title>Draft genome sequence of Lactococcus sp. Hs30E4-3.</title>
        <authorList>
            <person name="Noda S."/>
            <person name="Yuki M."/>
            <person name="Ohkuma M."/>
        </authorList>
    </citation>
    <scope>NUCLEOTIDE SEQUENCE [LARGE SCALE GENOMIC DNA]</scope>
    <source>
        <strain evidence="3 4">Hs30E4-3</strain>
    </source>
</reference>
<protein>
    <recommendedName>
        <fullName evidence="2">LcnD-like barrel-sandwich hybrid domain-containing protein</fullName>
    </recommendedName>
</protein>
<keyword evidence="1" id="KW-0472">Membrane</keyword>
<dbReference type="InterPro" id="IPR058786">
    <property type="entry name" value="BSH_LcnD"/>
</dbReference>
<keyword evidence="1" id="KW-0812">Transmembrane</keyword>
<dbReference type="RefSeq" id="WP_172208690.1">
    <property type="nucleotide sequence ID" value="NZ_BLLI01000028.1"/>
</dbReference>
<dbReference type="EMBL" id="BLLI01000028">
    <property type="protein sequence ID" value="GFH42555.1"/>
    <property type="molecule type" value="Genomic_DNA"/>
</dbReference>
<evidence type="ECO:0000313" key="3">
    <source>
        <dbReference type="EMBL" id="GFH42555.1"/>
    </source>
</evidence>
<comment type="caution">
    <text evidence="3">The sequence shown here is derived from an EMBL/GenBank/DDBJ whole genome shotgun (WGS) entry which is preliminary data.</text>
</comment>
<evidence type="ECO:0000313" key="4">
    <source>
        <dbReference type="Proteomes" id="UP000480303"/>
    </source>
</evidence>
<keyword evidence="4" id="KW-1185">Reference proteome</keyword>
<keyword evidence="1" id="KW-1133">Transmembrane helix</keyword>
<proteinExistence type="predicted"/>
<dbReference type="Pfam" id="PF25935">
    <property type="entry name" value="BSH_LcnD"/>
    <property type="match status" value="1"/>
</dbReference>
<accession>A0A6A0BD20</accession>
<gene>
    <name evidence="3" type="ORF">Hs30E_11060</name>
</gene>
<dbReference type="Proteomes" id="UP000480303">
    <property type="component" value="Unassembled WGS sequence"/>
</dbReference>
<evidence type="ECO:0000259" key="2">
    <source>
        <dbReference type="Pfam" id="PF25935"/>
    </source>
</evidence>
<evidence type="ECO:0000256" key="1">
    <source>
        <dbReference type="SAM" id="Phobius"/>
    </source>
</evidence>
<sequence>MNQNLFESAEFYKRRYGNFSVYLILPTFLLFTFLIVFSLFAKREITIKSVGEIVPAHRIAKIQSTSDNKIIENHLTNNVYVEKGQTLLAYSGTITDSEINNISR</sequence>